<dbReference type="EMBL" id="CP093347">
    <property type="protein sequence ID" value="WOH00981.1"/>
    <property type="molecule type" value="Genomic_DNA"/>
</dbReference>
<dbReference type="OMA" id="CALHKAR"/>
<reference evidence="2" key="2">
    <citation type="submission" date="2022-03" db="EMBL/GenBank/DDBJ databases">
        <title>Draft title - Genomic analysis of global carrot germplasm unveils the trajectory of domestication and the origin of high carotenoid orange carrot.</title>
        <authorList>
            <person name="Iorizzo M."/>
            <person name="Ellison S."/>
            <person name="Senalik D."/>
            <person name="Macko-Podgorni A."/>
            <person name="Grzebelus D."/>
            <person name="Bostan H."/>
            <person name="Rolling W."/>
            <person name="Curaba J."/>
            <person name="Simon P."/>
        </authorList>
    </citation>
    <scope>NUCLEOTIDE SEQUENCE</scope>
    <source>
        <tissue evidence="2">Leaf</tissue>
    </source>
</reference>
<dbReference type="AlphaFoldDB" id="A0A162A373"/>
<dbReference type="EMBL" id="LNRQ01000005">
    <property type="protein sequence ID" value="KZM94520.1"/>
    <property type="molecule type" value="Genomic_DNA"/>
</dbReference>
<dbReference type="Proteomes" id="UP000077755">
    <property type="component" value="Chromosome 5"/>
</dbReference>
<accession>A0A162A373</accession>
<keyword evidence="3" id="KW-1185">Reference proteome</keyword>
<gene>
    <name evidence="1" type="ORF">DCAR_017763</name>
    <name evidence="2" type="ORF">DCAR_0520359</name>
</gene>
<evidence type="ECO:0000313" key="2">
    <source>
        <dbReference type="EMBL" id="WOH00981.1"/>
    </source>
</evidence>
<dbReference type="PANTHER" id="PTHR35121:SF2">
    <property type="entry name" value="SWIM-TYPE DOMAIN-CONTAINING PROTEIN"/>
    <property type="match status" value="1"/>
</dbReference>
<organism evidence="1">
    <name type="scientific">Daucus carota subsp. sativus</name>
    <name type="common">Carrot</name>
    <dbReference type="NCBI Taxonomy" id="79200"/>
    <lineage>
        <taxon>Eukaryota</taxon>
        <taxon>Viridiplantae</taxon>
        <taxon>Streptophyta</taxon>
        <taxon>Embryophyta</taxon>
        <taxon>Tracheophyta</taxon>
        <taxon>Spermatophyta</taxon>
        <taxon>Magnoliopsida</taxon>
        <taxon>eudicotyledons</taxon>
        <taxon>Gunneridae</taxon>
        <taxon>Pentapetalae</taxon>
        <taxon>asterids</taxon>
        <taxon>campanulids</taxon>
        <taxon>Apiales</taxon>
        <taxon>Apiaceae</taxon>
        <taxon>Apioideae</taxon>
        <taxon>Scandiceae</taxon>
        <taxon>Daucinae</taxon>
        <taxon>Daucus</taxon>
        <taxon>Daucus sect. Daucus</taxon>
    </lineage>
</organism>
<evidence type="ECO:0000313" key="3">
    <source>
        <dbReference type="Proteomes" id="UP000077755"/>
    </source>
</evidence>
<dbReference type="PANTHER" id="PTHR35121">
    <property type="entry name" value="HOMEODOMAIN PROTEIN 8, PUTATIVE-RELATED"/>
    <property type="match status" value="1"/>
</dbReference>
<sequence length="128" mass="14157">MSTGAAGDGFFKGIYDSCIPGHDMSVQNRPYHRNCGCALHKARGDCSHSLLKSRVSYPILRAWGKSKALMTCAQSSQGKNEEIRKTESDNNLVALYGEDPEDQHCFISSSSKSVNLLKYLFSFAFLNL</sequence>
<evidence type="ECO:0000313" key="1">
    <source>
        <dbReference type="EMBL" id="KZM94520.1"/>
    </source>
</evidence>
<dbReference type="Gramene" id="KZM94520">
    <property type="protein sequence ID" value="KZM94520"/>
    <property type="gene ID" value="DCAR_017763"/>
</dbReference>
<reference evidence="1" key="1">
    <citation type="journal article" date="2016" name="Nat. Genet.">
        <title>A high-quality carrot genome assembly provides new insights into carotenoid accumulation and asterid genome evolution.</title>
        <authorList>
            <person name="Iorizzo M."/>
            <person name="Ellison S."/>
            <person name="Senalik D."/>
            <person name="Zeng P."/>
            <person name="Satapoomin P."/>
            <person name="Huang J."/>
            <person name="Bowman M."/>
            <person name="Iovene M."/>
            <person name="Sanseverino W."/>
            <person name="Cavagnaro P."/>
            <person name="Yildiz M."/>
            <person name="Macko-Podgorni A."/>
            <person name="Moranska E."/>
            <person name="Grzebelus E."/>
            <person name="Grzebelus D."/>
            <person name="Ashrafi H."/>
            <person name="Zheng Z."/>
            <person name="Cheng S."/>
            <person name="Spooner D."/>
            <person name="Van Deynze A."/>
            <person name="Simon P."/>
        </authorList>
    </citation>
    <scope>NUCLEOTIDE SEQUENCE [LARGE SCALE GENOMIC DNA]</scope>
    <source>
        <tissue evidence="1">Leaf</tissue>
    </source>
</reference>
<name>A0A162A373_DAUCS</name>
<protein>
    <submittedName>
        <fullName evidence="1">Uncharacterized protein</fullName>
    </submittedName>
</protein>
<proteinExistence type="predicted"/>